<gene>
    <name evidence="1" type="ORF">ACFOSV_06405</name>
</gene>
<accession>A0ABV8APB0</accession>
<dbReference type="Proteomes" id="UP001595805">
    <property type="component" value="Unassembled WGS sequence"/>
</dbReference>
<protein>
    <recommendedName>
        <fullName evidence="3">PKD-like family protein</fullName>
    </recommendedName>
</protein>
<reference evidence="2" key="1">
    <citation type="journal article" date="2019" name="Int. J. Syst. Evol. Microbiol.">
        <title>The Global Catalogue of Microorganisms (GCM) 10K type strain sequencing project: providing services to taxonomists for standard genome sequencing and annotation.</title>
        <authorList>
            <consortium name="The Broad Institute Genomics Platform"/>
            <consortium name="The Broad Institute Genome Sequencing Center for Infectious Disease"/>
            <person name="Wu L."/>
            <person name="Ma J."/>
        </authorList>
    </citation>
    <scope>NUCLEOTIDE SEQUENCE [LARGE SCALE GENOMIC DNA]</scope>
    <source>
        <strain evidence="2">CCUG 60523</strain>
    </source>
</reference>
<dbReference type="RefSeq" id="WP_377904559.1">
    <property type="nucleotide sequence ID" value="NZ_JBHRZS010000006.1"/>
</dbReference>
<dbReference type="EMBL" id="JBHRZS010000006">
    <property type="protein sequence ID" value="MFC3879798.1"/>
    <property type="molecule type" value="Genomic_DNA"/>
</dbReference>
<evidence type="ECO:0000313" key="2">
    <source>
        <dbReference type="Proteomes" id="UP001595805"/>
    </source>
</evidence>
<evidence type="ECO:0000313" key="1">
    <source>
        <dbReference type="EMBL" id="MFC3879798.1"/>
    </source>
</evidence>
<organism evidence="1 2">
    <name type="scientific">Algoriphagus namhaensis</name>
    <dbReference type="NCBI Taxonomy" id="915353"/>
    <lineage>
        <taxon>Bacteria</taxon>
        <taxon>Pseudomonadati</taxon>
        <taxon>Bacteroidota</taxon>
        <taxon>Cytophagia</taxon>
        <taxon>Cytophagales</taxon>
        <taxon>Cyclobacteriaceae</taxon>
        <taxon>Algoriphagus</taxon>
    </lineage>
</organism>
<proteinExistence type="predicted"/>
<dbReference type="PROSITE" id="PS51257">
    <property type="entry name" value="PROKAR_LIPOPROTEIN"/>
    <property type="match status" value="1"/>
</dbReference>
<sequence length="491" mass="53820">MMKTFRNTHLIFGSLVWIILGCSEQALDSTETEFIQPSSLVAKAQEMMNLGPGPTEVQDFIQLSLKPVDLSFDIPDLQSAAFATYHDEWVLIGGRKSGLHSMSSDPIAFQKLTANDSIWVINLENQTSVGYPIPDDYKRYLSAGSMLHYQDGDILHISGGFTYSDTTYSDWTSDKYFELNIPNLINYVLTAGTATTFDEVIVKETSDPFLKVTGGEMVVSNGNIYLAGGQNYEGFYSSGNNGTYTSALRKFNVTGSPGNWIVSGKDSIVDSVRLHRRDYTLAEVLTSGSDSIGAVILGGVFNKYGLGYPSPVYLNSLGSGQPTATLEEKSLQFFNLYSAAKVESVLTFGDSKINRISILGGITYKAYNPDSGGVYQPHFSLRLPFSNVISTYYTDGDSSIVELIQMPPNEMMPGYLGSNAAFMRLSKFLYGDSNTILDLNKVFAGNETGPVLVGYMYGGIDSDGPYTKYKGMIVNTRPSQTLYAVYMNIVN</sequence>
<keyword evidence="2" id="KW-1185">Reference proteome</keyword>
<name>A0ABV8APB0_9BACT</name>
<evidence type="ECO:0008006" key="3">
    <source>
        <dbReference type="Google" id="ProtNLM"/>
    </source>
</evidence>
<comment type="caution">
    <text evidence="1">The sequence shown here is derived from an EMBL/GenBank/DDBJ whole genome shotgun (WGS) entry which is preliminary data.</text>
</comment>